<dbReference type="PROSITE" id="PS50280">
    <property type="entry name" value="SET"/>
    <property type="match status" value="1"/>
</dbReference>
<dbReference type="Pfam" id="PF00856">
    <property type="entry name" value="SET"/>
    <property type="match status" value="1"/>
</dbReference>
<comment type="caution">
    <text evidence="2">The sequence shown here is derived from an EMBL/GenBank/DDBJ whole genome shotgun (WGS) entry which is preliminary data.</text>
</comment>
<dbReference type="InterPro" id="IPR001214">
    <property type="entry name" value="SET_dom"/>
</dbReference>
<evidence type="ECO:0000259" key="1">
    <source>
        <dbReference type="PROSITE" id="PS50280"/>
    </source>
</evidence>
<accession>A0A1F8F274</accession>
<feature type="domain" description="SET" evidence="1">
    <location>
        <begin position="4"/>
        <end position="118"/>
    </location>
</feature>
<dbReference type="SUPFAM" id="SSF82199">
    <property type="entry name" value="SET domain"/>
    <property type="match status" value="1"/>
</dbReference>
<dbReference type="CDD" id="cd08161">
    <property type="entry name" value="SET"/>
    <property type="match status" value="1"/>
</dbReference>
<name>A0A1F8F274_9BACT</name>
<organism evidence="2 3">
    <name type="scientific">Candidatus Yanofskybacteria bacterium RIFCSPHIGHO2_01_FULL_45_42</name>
    <dbReference type="NCBI Taxonomy" id="1802671"/>
    <lineage>
        <taxon>Bacteria</taxon>
        <taxon>Candidatus Yanofskyibacteriota</taxon>
    </lineage>
</organism>
<protein>
    <recommendedName>
        <fullName evidence="1">SET domain-containing protein</fullName>
    </recommendedName>
</protein>
<sequence length="131" mass="14976">MLLVKTKIGQSKINSIGLFADQFIEKGTTIWKFQQGFDLRVGKDELDNLSESAKAQFLKYAYLNPDTQKYILCFDDARFFNHSDEPNSIDVASPDDEEGLDVAGRDIEKGEELTCNYKDFDADFDFKMSIH</sequence>
<evidence type="ECO:0000313" key="3">
    <source>
        <dbReference type="Proteomes" id="UP000178023"/>
    </source>
</evidence>
<evidence type="ECO:0000313" key="2">
    <source>
        <dbReference type="EMBL" id="OGN06379.1"/>
    </source>
</evidence>
<proteinExistence type="predicted"/>
<gene>
    <name evidence="2" type="ORF">A2750_03940</name>
</gene>
<dbReference type="AlphaFoldDB" id="A0A1F8F274"/>
<reference evidence="2 3" key="1">
    <citation type="journal article" date="2016" name="Nat. Commun.">
        <title>Thousands of microbial genomes shed light on interconnected biogeochemical processes in an aquifer system.</title>
        <authorList>
            <person name="Anantharaman K."/>
            <person name="Brown C.T."/>
            <person name="Hug L.A."/>
            <person name="Sharon I."/>
            <person name="Castelle C.J."/>
            <person name="Probst A.J."/>
            <person name="Thomas B.C."/>
            <person name="Singh A."/>
            <person name="Wilkins M.J."/>
            <person name="Karaoz U."/>
            <person name="Brodie E.L."/>
            <person name="Williams K.H."/>
            <person name="Hubbard S.S."/>
            <person name="Banfield J.F."/>
        </authorList>
    </citation>
    <scope>NUCLEOTIDE SEQUENCE [LARGE SCALE GENOMIC DNA]</scope>
</reference>
<dbReference type="InterPro" id="IPR046341">
    <property type="entry name" value="SET_dom_sf"/>
</dbReference>
<dbReference type="EMBL" id="MGJL01000039">
    <property type="protein sequence ID" value="OGN06379.1"/>
    <property type="molecule type" value="Genomic_DNA"/>
</dbReference>
<dbReference type="Gene3D" id="2.170.270.10">
    <property type="entry name" value="SET domain"/>
    <property type="match status" value="1"/>
</dbReference>
<dbReference type="Proteomes" id="UP000178023">
    <property type="component" value="Unassembled WGS sequence"/>
</dbReference>